<dbReference type="InterPro" id="IPR001789">
    <property type="entry name" value="Sig_transdc_resp-reg_receiver"/>
</dbReference>
<dbReference type="InterPro" id="IPR001867">
    <property type="entry name" value="OmpR/PhoB-type_DNA-bd"/>
</dbReference>
<feature type="domain" description="OmpR/PhoB-type" evidence="5">
    <location>
        <begin position="135"/>
        <end position="234"/>
    </location>
</feature>
<dbReference type="EMBL" id="RBWS01000009">
    <property type="protein sequence ID" value="RKO71273.1"/>
    <property type="molecule type" value="Genomic_DNA"/>
</dbReference>
<dbReference type="SUPFAM" id="SSF46894">
    <property type="entry name" value="C-terminal effector domain of the bipartite response regulators"/>
    <property type="match status" value="1"/>
</dbReference>
<gene>
    <name evidence="6" type="ORF">D7322_13840</name>
</gene>
<dbReference type="Pfam" id="PF00486">
    <property type="entry name" value="Trans_reg_C"/>
    <property type="match status" value="1"/>
</dbReference>
<dbReference type="GO" id="GO:0000156">
    <property type="term" value="F:phosphorelay response regulator activity"/>
    <property type="evidence" value="ECO:0007669"/>
    <property type="project" value="TreeGrafter"/>
</dbReference>
<feature type="DNA-binding region" description="OmpR/PhoB-type" evidence="3">
    <location>
        <begin position="135"/>
        <end position="234"/>
    </location>
</feature>
<keyword evidence="2" id="KW-0597">Phosphoprotein</keyword>
<dbReference type="PANTHER" id="PTHR48111">
    <property type="entry name" value="REGULATOR OF RPOS"/>
    <property type="match status" value="1"/>
</dbReference>
<feature type="modified residue" description="4-aspartylphosphate" evidence="2">
    <location>
        <position position="63"/>
    </location>
</feature>
<name>A0A420VXZ0_9SPHI</name>
<keyword evidence="7" id="KW-1185">Reference proteome</keyword>
<protein>
    <submittedName>
        <fullName evidence="6">DNA-binding response regulator</fullName>
    </submittedName>
</protein>
<dbReference type="Gene3D" id="1.10.10.10">
    <property type="entry name" value="Winged helix-like DNA-binding domain superfamily/Winged helix DNA-binding domain"/>
    <property type="match status" value="1"/>
</dbReference>
<dbReference type="CDD" id="cd00383">
    <property type="entry name" value="trans_reg_C"/>
    <property type="match status" value="1"/>
</dbReference>
<dbReference type="InterPro" id="IPR016032">
    <property type="entry name" value="Sig_transdc_resp-reg_C-effctor"/>
</dbReference>
<organism evidence="6 7">
    <name type="scientific">Sphingobacterium puteale</name>
    <dbReference type="NCBI Taxonomy" id="2420510"/>
    <lineage>
        <taxon>Bacteria</taxon>
        <taxon>Pseudomonadati</taxon>
        <taxon>Bacteroidota</taxon>
        <taxon>Sphingobacteriia</taxon>
        <taxon>Sphingobacteriales</taxon>
        <taxon>Sphingobacteriaceae</taxon>
        <taxon>Sphingobacterium</taxon>
    </lineage>
</organism>
<dbReference type="PROSITE" id="PS51755">
    <property type="entry name" value="OMPR_PHOB"/>
    <property type="match status" value="1"/>
</dbReference>
<evidence type="ECO:0000313" key="6">
    <source>
        <dbReference type="EMBL" id="RKO71273.1"/>
    </source>
</evidence>
<dbReference type="PANTHER" id="PTHR48111:SF52">
    <property type="entry name" value="TRANSCRIPTIONAL REGULATORY PROTEIN YVRH"/>
    <property type="match status" value="1"/>
</dbReference>
<dbReference type="SMART" id="SM00862">
    <property type="entry name" value="Trans_reg_C"/>
    <property type="match status" value="1"/>
</dbReference>
<evidence type="ECO:0000256" key="1">
    <source>
        <dbReference type="ARBA" id="ARBA00023125"/>
    </source>
</evidence>
<evidence type="ECO:0000259" key="5">
    <source>
        <dbReference type="PROSITE" id="PS51755"/>
    </source>
</evidence>
<feature type="domain" description="Response regulatory" evidence="4">
    <location>
        <begin position="13"/>
        <end position="127"/>
    </location>
</feature>
<dbReference type="GO" id="GO:0006355">
    <property type="term" value="P:regulation of DNA-templated transcription"/>
    <property type="evidence" value="ECO:0007669"/>
    <property type="project" value="InterPro"/>
</dbReference>
<dbReference type="InterPro" id="IPR011006">
    <property type="entry name" value="CheY-like_superfamily"/>
</dbReference>
<dbReference type="PROSITE" id="PS50110">
    <property type="entry name" value="RESPONSE_REGULATORY"/>
    <property type="match status" value="1"/>
</dbReference>
<keyword evidence="1 3" id="KW-0238">DNA-binding</keyword>
<reference evidence="6 7" key="1">
    <citation type="submission" date="2018-10" db="EMBL/GenBank/DDBJ databases">
        <title>Sphingobacterium sp. M05W1-28.</title>
        <authorList>
            <person name="Cai H."/>
        </authorList>
    </citation>
    <scope>NUCLEOTIDE SEQUENCE [LARGE SCALE GENOMIC DNA]</scope>
    <source>
        <strain evidence="6 7">M05W1-28</strain>
    </source>
</reference>
<dbReference type="RefSeq" id="WP_121124892.1">
    <property type="nucleotide sequence ID" value="NZ_RBWS01000009.1"/>
</dbReference>
<comment type="caution">
    <text evidence="6">The sequence shown here is derived from an EMBL/GenBank/DDBJ whole genome shotgun (WGS) entry which is preliminary data.</text>
</comment>
<dbReference type="SMART" id="SM00448">
    <property type="entry name" value="REC"/>
    <property type="match status" value="1"/>
</dbReference>
<sequence length="236" mass="27080">MNRNEHYFLRDKRILLVDDEQVVLDMLESLLKEEGFSSIFKCGTKKDALEQYALHQPEFTILDVMLPDGDGFSLLREIRKSEHIPVLFLTAKDQQEDLLEGLGLGADDYMVKPFSPRELILRIYAILRRCYKADDPLIILEGCIIDISKAEVYREGEVFQLTAKEIGILDTLYKAANRIVTIDTLCNSVWGDNRYGYENSLMAHIRRIREKIEVNPSSPLLLTTIKGLGYKLNVPL</sequence>
<dbReference type="Proteomes" id="UP000282423">
    <property type="component" value="Unassembled WGS sequence"/>
</dbReference>
<dbReference type="OrthoDB" id="9790442at2"/>
<dbReference type="Pfam" id="PF00072">
    <property type="entry name" value="Response_reg"/>
    <property type="match status" value="1"/>
</dbReference>
<proteinExistence type="predicted"/>
<dbReference type="GO" id="GO:0005829">
    <property type="term" value="C:cytosol"/>
    <property type="evidence" value="ECO:0007669"/>
    <property type="project" value="TreeGrafter"/>
</dbReference>
<dbReference type="InterPro" id="IPR039420">
    <property type="entry name" value="WalR-like"/>
</dbReference>
<dbReference type="CDD" id="cd17574">
    <property type="entry name" value="REC_OmpR"/>
    <property type="match status" value="1"/>
</dbReference>
<dbReference type="InterPro" id="IPR036388">
    <property type="entry name" value="WH-like_DNA-bd_sf"/>
</dbReference>
<dbReference type="Gene3D" id="3.40.50.2300">
    <property type="match status" value="1"/>
</dbReference>
<dbReference type="Gene3D" id="6.10.250.690">
    <property type="match status" value="1"/>
</dbReference>
<evidence type="ECO:0000256" key="3">
    <source>
        <dbReference type="PROSITE-ProRule" id="PRU01091"/>
    </source>
</evidence>
<accession>A0A420VXZ0</accession>
<evidence type="ECO:0000313" key="7">
    <source>
        <dbReference type="Proteomes" id="UP000282423"/>
    </source>
</evidence>
<dbReference type="GO" id="GO:0032993">
    <property type="term" value="C:protein-DNA complex"/>
    <property type="evidence" value="ECO:0007669"/>
    <property type="project" value="TreeGrafter"/>
</dbReference>
<dbReference type="AlphaFoldDB" id="A0A420VXZ0"/>
<dbReference type="GO" id="GO:0000976">
    <property type="term" value="F:transcription cis-regulatory region binding"/>
    <property type="evidence" value="ECO:0007669"/>
    <property type="project" value="TreeGrafter"/>
</dbReference>
<evidence type="ECO:0000256" key="2">
    <source>
        <dbReference type="PROSITE-ProRule" id="PRU00169"/>
    </source>
</evidence>
<evidence type="ECO:0000259" key="4">
    <source>
        <dbReference type="PROSITE" id="PS50110"/>
    </source>
</evidence>
<dbReference type="SUPFAM" id="SSF52172">
    <property type="entry name" value="CheY-like"/>
    <property type="match status" value="1"/>
</dbReference>